<accession>A0ABP8GCM8</accession>
<organism evidence="8 9">
    <name type="scientific">Streptomyces venetus</name>
    <dbReference type="NCBI Taxonomy" id="1701086"/>
    <lineage>
        <taxon>Bacteria</taxon>
        <taxon>Bacillati</taxon>
        <taxon>Actinomycetota</taxon>
        <taxon>Actinomycetes</taxon>
        <taxon>Kitasatosporales</taxon>
        <taxon>Streptomycetaceae</taxon>
        <taxon>Streptomyces</taxon>
    </lineage>
</organism>
<evidence type="ECO:0000256" key="1">
    <source>
        <dbReference type="ARBA" id="ARBA00010641"/>
    </source>
</evidence>
<comment type="similarity">
    <text evidence="1">Belongs to the sigma-70 factor family. ECF subfamily.</text>
</comment>
<comment type="caution">
    <text evidence="8">The sequence shown here is derived from an EMBL/GenBank/DDBJ whole genome shotgun (WGS) entry which is preliminary data.</text>
</comment>
<dbReference type="PANTHER" id="PTHR43133">
    <property type="entry name" value="RNA POLYMERASE ECF-TYPE SIGMA FACTO"/>
    <property type="match status" value="1"/>
</dbReference>
<dbReference type="InterPro" id="IPR036388">
    <property type="entry name" value="WH-like_DNA-bd_sf"/>
</dbReference>
<dbReference type="NCBIfam" id="TIGR02937">
    <property type="entry name" value="sigma70-ECF"/>
    <property type="match status" value="1"/>
</dbReference>
<gene>
    <name evidence="8" type="ORF">GCM10023086_46860</name>
</gene>
<dbReference type="SUPFAM" id="SSF88659">
    <property type="entry name" value="Sigma3 and sigma4 domains of RNA polymerase sigma factors"/>
    <property type="match status" value="1"/>
</dbReference>
<keyword evidence="9" id="KW-1185">Reference proteome</keyword>
<dbReference type="RefSeq" id="WP_345663581.1">
    <property type="nucleotide sequence ID" value="NZ_BAABET010000007.1"/>
</dbReference>
<dbReference type="PANTHER" id="PTHR43133:SF50">
    <property type="entry name" value="ECF RNA POLYMERASE SIGMA FACTOR SIGM"/>
    <property type="match status" value="1"/>
</dbReference>
<evidence type="ECO:0000256" key="2">
    <source>
        <dbReference type="ARBA" id="ARBA00023015"/>
    </source>
</evidence>
<dbReference type="InterPro" id="IPR013325">
    <property type="entry name" value="RNA_pol_sigma_r2"/>
</dbReference>
<dbReference type="Gene3D" id="1.10.1740.10">
    <property type="match status" value="1"/>
</dbReference>
<dbReference type="InterPro" id="IPR013249">
    <property type="entry name" value="RNA_pol_sigma70_r4_t2"/>
</dbReference>
<reference evidence="9" key="1">
    <citation type="journal article" date="2019" name="Int. J. Syst. Evol. Microbiol.">
        <title>The Global Catalogue of Microorganisms (GCM) 10K type strain sequencing project: providing services to taxonomists for standard genome sequencing and annotation.</title>
        <authorList>
            <consortium name="The Broad Institute Genomics Platform"/>
            <consortium name="The Broad Institute Genome Sequencing Center for Infectious Disease"/>
            <person name="Wu L."/>
            <person name="Ma J."/>
        </authorList>
    </citation>
    <scope>NUCLEOTIDE SEQUENCE [LARGE SCALE GENOMIC DNA]</scope>
    <source>
        <strain evidence="9">JCM 31290</strain>
    </source>
</reference>
<dbReference type="SUPFAM" id="SSF88946">
    <property type="entry name" value="Sigma2 domain of RNA polymerase sigma factors"/>
    <property type="match status" value="1"/>
</dbReference>
<dbReference type="Pfam" id="PF08281">
    <property type="entry name" value="Sigma70_r4_2"/>
    <property type="match status" value="1"/>
</dbReference>
<evidence type="ECO:0000313" key="8">
    <source>
        <dbReference type="EMBL" id="GAA4321912.1"/>
    </source>
</evidence>
<feature type="domain" description="RNA polymerase sigma factor 70 region 4 type 2" evidence="7">
    <location>
        <begin position="137"/>
        <end position="189"/>
    </location>
</feature>
<evidence type="ECO:0000256" key="5">
    <source>
        <dbReference type="ARBA" id="ARBA00023163"/>
    </source>
</evidence>
<dbReference type="InterPro" id="IPR013324">
    <property type="entry name" value="RNA_pol_sigma_r3/r4-like"/>
</dbReference>
<keyword evidence="3" id="KW-0731">Sigma factor</keyword>
<evidence type="ECO:0000259" key="6">
    <source>
        <dbReference type="Pfam" id="PF04542"/>
    </source>
</evidence>
<keyword evidence="4" id="KW-0238">DNA-binding</keyword>
<dbReference type="InterPro" id="IPR039425">
    <property type="entry name" value="RNA_pol_sigma-70-like"/>
</dbReference>
<dbReference type="Pfam" id="PF04542">
    <property type="entry name" value="Sigma70_r2"/>
    <property type="match status" value="1"/>
</dbReference>
<dbReference type="Gene3D" id="1.10.10.10">
    <property type="entry name" value="Winged helix-like DNA-binding domain superfamily/Winged helix DNA-binding domain"/>
    <property type="match status" value="1"/>
</dbReference>
<name>A0ABP8GCM8_9ACTN</name>
<keyword evidence="2" id="KW-0805">Transcription regulation</keyword>
<dbReference type="Proteomes" id="UP001501115">
    <property type="component" value="Unassembled WGS sequence"/>
</dbReference>
<proteinExistence type="inferred from homology"/>
<dbReference type="EMBL" id="BAABET010000007">
    <property type="protein sequence ID" value="GAA4321912.1"/>
    <property type="molecule type" value="Genomic_DNA"/>
</dbReference>
<keyword evidence="5" id="KW-0804">Transcription</keyword>
<evidence type="ECO:0000313" key="9">
    <source>
        <dbReference type="Proteomes" id="UP001501115"/>
    </source>
</evidence>
<dbReference type="InterPro" id="IPR007627">
    <property type="entry name" value="RNA_pol_sigma70_r2"/>
</dbReference>
<protein>
    <submittedName>
        <fullName evidence="8">SigE family RNA polymerase sigma factor</fullName>
    </submittedName>
</protein>
<evidence type="ECO:0000256" key="4">
    <source>
        <dbReference type="ARBA" id="ARBA00023125"/>
    </source>
</evidence>
<evidence type="ECO:0000259" key="7">
    <source>
        <dbReference type="Pfam" id="PF08281"/>
    </source>
</evidence>
<dbReference type="InterPro" id="IPR014284">
    <property type="entry name" value="RNA_pol_sigma-70_dom"/>
</dbReference>
<evidence type="ECO:0000256" key="3">
    <source>
        <dbReference type="ARBA" id="ARBA00023082"/>
    </source>
</evidence>
<feature type="domain" description="RNA polymerase sigma-70 region 2" evidence="6">
    <location>
        <begin position="43"/>
        <end position="106"/>
    </location>
</feature>
<sequence>MMKKSRPAQEGAGYGETGFSEMTSALISRSTHESDRSTAIAHLFVTYRSRLIKLAVTLGADADAEDIVAEAFYQLHKNWDDLRSPEAAAGYLRAVVRNLARMRLRRLVIARRYAEPRVCEPVVQSAEQQALLNNDQRAVVKALRRLPRRQFEALILKHWMNLKESEIAETMGISVGAVKSHTSRGITRLSEMLETRVA</sequence>